<feature type="region of interest" description="Disordered" evidence="3">
    <location>
        <begin position="436"/>
        <end position="468"/>
    </location>
</feature>
<name>A0A1H5HM08_9MICO</name>
<dbReference type="InterPro" id="IPR017850">
    <property type="entry name" value="Alkaline_phosphatase_core_sf"/>
</dbReference>
<evidence type="ECO:0000259" key="4">
    <source>
        <dbReference type="Pfam" id="PF00884"/>
    </source>
</evidence>
<dbReference type="RefSeq" id="WP_089772756.1">
    <property type="nucleotide sequence ID" value="NZ_FNTX01000001.1"/>
</dbReference>
<dbReference type="EMBL" id="FNTX01000001">
    <property type="protein sequence ID" value="SEE28288.1"/>
    <property type="molecule type" value="Genomic_DNA"/>
</dbReference>
<feature type="domain" description="Sulfatase N-terminal" evidence="4">
    <location>
        <begin position="471"/>
        <end position="809"/>
    </location>
</feature>
<evidence type="ECO:0000313" key="6">
    <source>
        <dbReference type="Proteomes" id="UP000199220"/>
    </source>
</evidence>
<evidence type="ECO:0000256" key="1">
    <source>
        <dbReference type="ARBA" id="ARBA00008779"/>
    </source>
</evidence>
<dbReference type="GO" id="GO:0004065">
    <property type="term" value="F:arylsulfatase activity"/>
    <property type="evidence" value="ECO:0007669"/>
    <property type="project" value="TreeGrafter"/>
</dbReference>
<dbReference type="SUPFAM" id="SSF53649">
    <property type="entry name" value="Alkaline phosphatase-like"/>
    <property type="match status" value="2"/>
</dbReference>
<dbReference type="STRING" id="648782.SAMN04488554_1983"/>
<reference evidence="6" key="1">
    <citation type="submission" date="2016-10" db="EMBL/GenBank/DDBJ databases">
        <authorList>
            <person name="Varghese N."/>
            <person name="Submissions S."/>
        </authorList>
    </citation>
    <scope>NUCLEOTIDE SEQUENCE [LARGE SCALE GENOMIC DNA]</scope>
    <source>
        <strain evidence="6">DSM 21368</strain>
    </source>
</reference>
<keyword evidence="6" id="KW-1185">Reference proteome</keyword>
<comment type="similarity">
    <text evidence="1">Belongs to the sulfatase family.</text>
</comment>
<proteinExistence type="inferred from homology"/>
<dbReference type="CDD" id="cd16037">
    <property type="entry name" value="sulfatase_like"/>
    <property type="match status" value="1"/>
</dbReference>
<dbReference type="OrthoDB" id="9777306at2"/>
<sequence>MPSRADHTDPLNILLLHCHDLGRFVGAAGVETVQTPAIDALAADGVQFTDAFCTAPQCSPSRASLFTGRYPHATGVMGLTHKGWDLRAEEEHLASLLRDAGYYTALTGIHHESKRVPDAEIADQLSFDHVDTLGGTHYDRRAELVADATIDILTERAADPAHPFYLQAGLLEPHRLQEPQPGDAMGFTGGYIDSDKSLGVTIPGYLQDDDGTRTEMAELQGAVRYADQAIGRILETLKNTGLAERTIVVFTTDHGLALPGAKGTLRDSGLETVLIWRAPALNWTGGRTVLGLVSNVDVVPTLLEAVGTDIPDAIHGRSLTAALSGQTWEPRHAIAGELTFHDFYDPQRCIRTDRHKLIVHFDRCSSHAQRSTQSWRPRSTLIDQRLAEAPPPIELFDLHTDPLELTNLAGDPEHSATLDRLRAMLREWMVSTDDPLLNGPVASPRTPMPARSCSPTDRPPHRRGESTLRPPNVLYLMSDQHTSTVLGCAGDPVAETPNLDRLAASGAQLTDVYCPSPICVPSRMSMLSGRHPHRNHVWTNDHPLPGSIATWPQALGAAGYRTRLVGRLHSIGTDQLLGFSERTVGDHSPNHPGGKLSDLGVLMGTAGPTRVSVDRSGPGRHPYQQHDTDVTISAMESLREFGARRRAGDDQPFALSVGYMLPHQPYVADPEDYARFEGKVGAAPIQVRPDHPHHQRWREQTAITDVCEEEAIRARTAFYALTYRMDVMIGQVLDTLEEEGLTQDTIVVYTSDHGDHLGNRELWWKQTFYDESAKVPCLASWPGRIPAGTVHRAPAGGVDLTATVLAATGAPALPNADGRSLLGLLTGQAPEDVPDTVYSEYCTDDGAIQRMVRCGRYKLAYYDGQPVQLFDLEADPHEVHDLSDDPAQAGTLAELTALVLDGWDPARVRAEIEEMHADLDIRTTWAALTEPADSYRWRLVPQMSGLSGRSEPEGSR</sequence>
<dbReference type="PANTHER" id="PTHR42693">
    <property type="entry name" value="ARYLSULFATASE FAMILY MEMBER"/>
    <property type="match status" value="1"/>
</dbReference>
<keyword evidence="2" id="KW-0378">Hydrolase</keyword>
<dbReference type="InterPro" id="IPR050738">
    <property type="entry name" value="Sulfatase"/>
</dbReference>
<evidence type="ECO:0000256" key="3">
    <source>
        <dbReference type="SAM" id="MobiDB-lite"/>
    </source>
</evidence>
<dbReference type="Gene3D" id="3.40.720.10">
    <property type="entry name" value="Alkaline Phosphatase, subunit A"/>
    <property type="match status" value="2"/>
</dbReference>
<dbReference type="AlphaFoldDB" id="A0A1H5HM08"/>
<evidence type="ECO:0000256" key="2">
    <source>
        <dbReference type="ARBA" id="ARBA00022801"/>
    </source>
</evidence>
<dbReference type="CDD" id="cd16027">
    <property type="entry name" value="SGSH"/>
    <property type="match status" value="1"/>
</dbReference>
<dbReference type="InterPro" id="IPR000917">
    <property type="entry name" value="Sulfatase_N"/>
</dbReference>
<dbReference type="Proteomes" id="UP000199220">
    <property type="component" value="Unassembled WGS sequence"/>
</dbReference>
<dbReference type="PANTHER" id="PTHR42693:SF53">
    <property type="entry name" value="ENDO-4-O-SULFATASE"/>
    <property type="match status" value="1"/>
</dbReference>
<organism evidence="5 6">
    <name type="scientific">Ruania alba</name>
    <dbReference type="NCBI Taxonomy" id="648782"/>
    <lineage>
        <taxon>Bacteria</taxon>
        <taxon>Bacillati</taxon>
        <taxon>Actinomycetota</taxon>
        <taxon>Actinomycetes</taxon>
        <taxon>Micrococcales</taxon>
        <taxon>Ruaniaceae</taxon>
        <taxon>Ruania</taxon>
    </lineage>
</organism>
<evidence type="ECO:0000313" key="5">
    <source>
        <dbReference type="EMBL" id="SEE28288.1"/>
    </source>
</evidence>
<protein>
    <submittedName>
        <fullName evidence="5">Choline-sulfatase</fullName>
    </submittedName>
</protein>
<dbReference type="Pfam" id="PF00884">
    <property type="entry name" value="Sulfatase"/>
    <property type="match status" value="2"/>
</dbReference>
<feature type="domain" description="Sulfatase N-terminal" evidence="4">
    <location>
        <begin position="24"/>
        <end position="307"/>
    </location>
</feature>
<gene>
    <name evidence="5" type="ORF">SAMN04488554_1983</name>
</gene>
<accession>A0A1H5HM08</accession>